<dbReference type="PANTHER" id="PTHR32063">
    <property type="match status" value="1"/>
</dbReference>
<accession>A0A1I2J148</accession>
<organism evidence="9 10">
    <name type="scientific">Sunxiuqinia elliptica</name>
    <dbReference type="NCBI Taxonomy" id="655355"/>
    <lineage>
        <taxon>Bacteria</taxon>
        <taxon>Pseudomonadati</taxon>
        <taxon>Bacteroidota</taxon>
        <taxon>Bacteroidia</taxon>
        <taxon>Marinilabiliales</taxon>
        <taxon>Prolixibacteraceae</taxon>
        <taxon>Sunxiuqinia</taxon>
    </lineage>
</organism>
<evidence type="ECO:0000256" key="8">
    <source>
        <dbReference type="SAM" id="Phobius"/>
    </source>
</evidence>
<feature type="transmembrane region" description="Helical" evidence="8">
    <location>
        <begin position="865"/>
        <end position="883"/>
    </location>
</feature>
<evidence type="ECO:0000256" key="5">
    <source>
        <dbReference type="ARBA" id="ARBA00022692"/>
    </source>
</evidence>
<dbReference type="InterPro" id="IPR004763">
    <property type="entry name" value="CusA-like"/>
</dbReference>
<dbReference type="SUPFAM" id="SSF82714">
    <property type="entry name" value="Multidrug efflux transporter AcrB TolC docking domain, DN and DC subdomains"/>
    <property type="match status" value="2"/>
</dbReference>
<evidence type="ECO:0000256" key="6">
    <source>
        <dbReference type="ARBA" id="ARBA00022989"/>
    </source>
</evidence>
<dbReference type="InterPro" id="IPR027463">
    <property type="entry name" value="AcrB_DN_DC_subdom"/>
</dbReference>
<keyword evidence="6 8" id="KW-1133">Transmembrane helix</keyword>
<feature type="transmembrane region" description="Helical" evidence="8">
    <location>
        <begin position="365"/>
        <end position="383"/>
    </location>
</feature>
<feature type="transmembrane region" description="Helical" evidence="8">
    <location>
        <begin position="445"/>
        <end position="463"/>
    </location>
</feature>
<dbReference type="RefSeq" id="WP_093920467.1">
    <property type="nucleotide sequence ID" value="NZ_FONW01000007.1"/>
</dbReference>
<dbReference type="PANTHER" id="PTHR32063:SF4">
    <property type="entry name" value="SLR6043 PROTEIN"/>
    <property type="match status" value="1"/>
</dbReference>
<feature type="transmembrane region" description="Helical" evidence="8">
    <location>
        <begin position="996"/>
        <end position="1022"/>
    </location>
</feature>
<dbReference type="GO" id="GO:0008324">
    <property type="term" value="F:monoatomic cation transmembrane transporter activity"/>
    <property type="evidence" value="ECO:0007669"/>
    <property type="project" value="InterPro"/>
</dbReference>
<keyword evidence="10" id="KW-1185">Reference proteome</keyword>
<dbReference type="SUPFAM" id="SSF82693">
    <property type="entry name" value="Multidrug efflux transporter AcrB pore domain, PN1, PN2, PC1 and PC2 subdomains"/>
    <property type="match status" value="2"/>
</dbReference>
<dbReference type="GO" id="GO:0005886">
    <property type="term" value="C:plasma membrane"/>
    <property type="evidence" value="ECO:0007669"/>
    <property type="project" value="UniProtKB-SubCell"/>
</dbReference>
<feature type="transmembrane region" description="Helical" evidence="8">
    <location>
        <begin position="12"/>
        <end position="30"/>
    </location>
</feature>
<feature type="transmembrane region" description="Helical" evidence="8">
    <location>
        <begin position="537"/>
        <end position="560"/>
    </location>
</feature>
<feature type="transmembrane region" description="Helical" evidence="8">
    <location>
        <begin position="475"/>
        <end position="501"/>
    </location>
</feature>
<evidence type="ECO:0000313" key="9">
    <source>
        <dbReference type="EMBL" id="SFF48375.1"/>
    </source>
</evidence>
<dbReference type="Gene3D" id="3.30.70.1440">
    <property type="entry name" value="Multidrug efflux transporter AcrB pore domain"/>
    <property type="match status" value="1"/>
</dbReference>
<feature type="transmembrane region" description="Helical" evidence="8">
    <location>
        <begin position="964"/>
        <end position="984"/>
    </location>
</feature>
<evidence type="ECO:0000313" key="10">
    <source>
        <dbReference type="Proteomes" id="UP000198964"/>
    </source>
</evidence>
<evidence type="ECO:0000256" key="2">
    <source>
        <dbReference type="ARBA" id="ARBA00010942"/>
    </source>
</evidence>
<sequence>MLNKIIEYSLKNKLVVMIMATLILGAGIFVTTDMEVDVFPDLNAPTVVVLTEAHGMAPEEVERLVTFPIETAVNGATNIRRVRSSSAMGFSIVWVEFDWNMDIYDARQIVSEKLATIADQMPTGVGSPTLAPQSSIMGEIMMIALTADETSPMDLRTLAEWNIRPRLLSVGGVAQVAIIGGEFKEFQVLADPLKMKYYDVSFQELITACKASNENVSGGFLNEHGQEYLIRGIARSNTPEEIGNNLVKMKDGYPVKVNDVAQVRIGAAPKIGDASYRGEKAVILTVTKQPNVNTLELTERIKTSLGDLKQTLPEDVGIHTDIFEQAKFIQTSVNNVQKALIEGGLFVVIILFVFLMNYRTTIISVLAIPLSLLVAILAMKWMGISINTMTLGGMTIAIGSLVDDAIIDVENVYKRLRENSRLTDDQKRPIFNVIYEASVEIRASILNATLIIIIAFIPLFFLSGMEGRMLQPLGIAYIVSLFASLFVAITIIPVLSSYLLTNEKRLQKQAKGSRVERFLRQHYTQTLQKALSYRKPVIGISVALFAVAIVLITGFGRSFLPPFNEGSLTINTTTMPGINLEESNKLGIEAEKALLSIPEITSVARRTGRAEMAEHAFGVNVSEIDAPYELQDRSREEFLREVREKLNQIQGITVEVGQPISHRIDAMLSGSKTNIAIKLFGTDLNEMFQIASQIRKEIQDVEGIGDLSVEQQIEIPQLQIKPNREMLARYGISVNEFLEFVDYAFAGEKISDVFINERAFDLVLRFDDDYRDQIEAVRNALIDTPSGQKIPLYYVADIQSTFGPNTIGRENVMRKIVVAVNVADRDVRSVVNDIQDKVSANITLPENYHLEYGGQFESEAEASRVLLTASLGALLLIFILLYVEFKNTKLAMIILINLPLALIGGVVAIWMTSRVISIPAIIGFITLFGIATRNGILLISRYQSLTDQVDSLKDRIIKGSADRLNPILMTALTAALALIPLALAGDKPGNEIQSPMAIVILGGLLSSTLLNIYVVPIIYYLFQKKKEEKSAL</sequence>
<dbReference type="Pfam" id="PF00873">
    <property type="entry name" value="ACR_tran"/>
    <property type="match status" value="1"/>
</dbReference>
<dbReference type="EMBL" id="FONW01000007">
    <property type="protein sequence ID" value="SFF48375.1"/>
    <property type="molecule type" value="Genomic_DNA"/>
</dbReference>
<dbReference type="AlphaFoldDB" id="A0A1I2J148"/>
<keyword evidence="4" id="KW-1003">Cell membrane</keyword>
<keyword evidence="5 8" id="KW-0812">Transmembrane</keyword>
<dbReference type="SUPFAM" id="SSF82866">
    <property type="entry name" value="Multidrug efflux transporter AcrB transmembrane domain"/>
    <property type="match status" value="2"/>
</dbReference>
<name>A0A1I2J148_9BACT</name>
<evidence type="ECO:0000256" key="4">
    <source>
        <dbReference type="ARBA" id="ARBA00022475"/>
    </source>
</evidence>
<protein>
    <submittedName>
        <fullName evidence="9">Heavy metal efflux pump, CzcA family</fullName>
    </submittedName>
</protein>
<evidence type="ECO:0000256" key="1">
    <source>
        <dbReference type="ARBA" id="ARBA00004651"/>
    </source>
</evidence>
<keyword evidence="3" id="KW-0813">Transport</keyword>
<dbReference type="Proteomes" id="UP000198964">
    <property type="component" value="Unassembled WGS sequence"/>
</dbReference>
<dbReference type="InterPro" id="IPR001036">
    <property type="entry name" value="Acrflvin-R"/>
</dbReference>
<evidence type="ECO:0000256" key="3">
    <source>
        <dbReference type="ARBA" id="ARBA00022448"/>
    </source>
</evidence>
<dbReference type="NCBIfam" id="TIGR00914">
    <property type="entry name" value="2A0601"/>
    <property type="match status" value="1"/>
</dbReference>
<feature type="transmembrane region" description="Helical" evidence="8">
    <location>
        <begin position="339"/>
        <end position="358"/>
    </location>
</feature>
<feature type="transmembrane region" description="Helical" evidence="8">
    <location>
        <begin position="916"/>
        <end position="936"/>
    </location>
</feature>
<dbReference type="STRING" id="655355.SAMN05216283_107132"/>
<comment type="subcellular location">
    <subcellularLocation>
        <location evidence="1">Cell membrane</location>
        <topology evidence="1">Multi-pass membrane protein</topology>
    </subcellularLocation>
</comment>
<gene>
    <name evidence="9" type="ORF">SAMN05216283_107132</name>
</gene>
<dbReference type="Gene3D" id="3.30.70.1430">
    <property type="entry name" value="Multidrug efflux transporter AcrB pore domain"/>
    <property type="match status" value="2"/>
</dbReference>
<evidence type="ECO:0000256" key="7">
    <source>
        <dbReference type="ARBA" id="ARBA00023136"/>
    </source>
</evidence>
<dbReference type="Gene3D" id="1.20.1640.10">
    <property type="entry name" value="Multidrug efflux transporter AcrB transmembrane domain"/>
    <property type="match status" value="2"/>
</dbReference>
<dbReference type="Gene3D" id="3.30.70.1320">
    <property type="entry name" value="Multidrug efflux transporter AcrB pore domain like"/>
    <property type="match status" value="1"/>
</dbReference>
<comment type="similarity">
    <text evidence="2">Belongs to the resistance-nodulation-cell division (RND) (TC 2.A.6) family.</text>
</comment>
<reference evidence="9 10" key="1">
    <citation type="submission" date="2016-10" db="EMBL/GenBank/DDBJ databases">
        <authorList>
            <person name="de Groot N.N."/>
        </authorList>
    </citation>
    <scope>NUCLEOTIDE SEQUENCE [LARGE SCALE GENOMIC DNA]</scope>
    <source>
        <strain evidence="9 10">CGMCC 1.9156</strain>
    </source>
</reference>
<dbReference type="Gene3D" id="3.30.2090.10">
    <property type="entry name" value="Multidrug efflux transporter AcrB TolC docking domain, DN and DC subdomains"/>
    <property type="match status" value="2"/>
</dbReference>
<dbReference type="GO" id="GO:0042910">
    <property type="term" value="F:xenobiotic transmembrane transporter activity"/>
    <property type="evidence" value="ECO:0007669"/>
    <property type="project" value="TreeGrafter"/>
</dbReference>
<keyword evidence="7 8" id="KW-0472">Membrane</keyword>
<dbReference type="PRINTS" id="PR00702">
    <property type="entry name" value="ACRIFLAVINRP"/>
</dbReference>
<proteinExistence type="inferred from homology"/>
<feature type="transmembrane region" description="Helical" evidence="8">
    <location>
        <begin position="890"/>
        <end position="910"/>
    </location>
</feature>